<evidence type="ECO:0000256" key="7">
    <source>
        <dbReference type="ARBA" id="ARBA00023224"/>
    </source>
</evidence>
<dbReference type="GO" id="GO:0005886">
    <property type="term" value="C:plasma membrane"/>
    <property type="evidence" value="ECO:0007669"/>
    <property type="project" value="UniProtKB-SubCell"/>
</dbReference>
<evidence type="ECO:0000256" key="10">
    <source>
        <dbReference type="SAM" id="Phobius"/>
    </source>
</evidence>
<feature type="transmembrane region" description="Helical" evidence="10">
    <location>
        <begin position="20"/>
        <end position="37"/>
    </location>
</feature>
<dbReference type="Pfam" id="PF00015">
    <property type="entry name" value="MCPsignal"/>
    <property type="match status" value="1"/>
</dbReference>
<evidence type="ECO:0000256" key="4">
    <source>
        <dbReference type="ARBA" id="ARBA00022692"/>
    </source>
</evidence>
<reference evidence="12" key="1">
    <citation type="submission" date="2024-05" db="EMBL/GenBank/DDBJ databases">
        <authorList>
            <person name="Kim S."/>
            <person name="Heo J."/>
            <person name="Choi H."/>
            <person name="Choi Y."/>
            <person name="Kwon S.-W."/>
            <person name="Kim Y."/>
        </authorList>
    </citation>
    <scope>NUCLEOTIDE SEQUENCE</scope>
    <source>
        <strain evidence="12">KACC 23698</strain>
    </source>
</reference>
<evidence type="ECO:0000256" key="6">
    <source>
        <dbReference type="ARBA" id="ARBA00023136"/>
    </source>
</evidence>
<evidence type="ECO:0000256" key="5">
    <source>
        <dbReference type="ARBA" id="ARBA00022989"/>
    </source>
</evidence>
<dbReference type="RefSeq" id="WP_406853982.1">
    <property type="nucleotide sequence ID" value="NZ_CP157484.1"/>
</dbReference>
<keyword evidence="4 10" id="KW-0812">Transmembrane</keyword>
<dbReference type="SMART" id="SM00283">
    <property type="entry name" value="MA"/>
    <property type="match status" value="1"/>
</dbReference>
<dbReference type="Gene3D" id="1.10.287.950">
    <property type="entry name" value="Methyl-accepting chemotaxis protein"/>
    <property type="match status" value="1"/>
</dbReference>
<dbReference type="InterPro" id="IPR033479">
    <property type="entry name" value="dCache_1"/>
</dbReference>
<keyword evidence="5 10" id="KW-1133">Transmembrane helix</keyword>
<sequence>MSSTTSPGWIERLTTTPIQFGVAMGLVVWMSIAAMLWSEYDHAQALVDRTTSNLATLFSENASRAIREVDKSLLVLRALYEDDPSDFMAAAYSKRSAQFDSMIFQMAIIGADGELRASNIPTTAPAVNLSDREHFLVHKNSADDKLFVSKPVLGRASGRWSIQLTRRITDRQGRFAGVIVASADPDHFSRLYEAVDLGQGGVVTLVGVDGLIRSRRATSQNSTGASILGTPFFQAITAAPQGNFRMASPIDGVERSGAFKRVVGHDLIVAVGLSTEETMQVIRRQALALVLIGLVGTALIGAVVIIVARARITRLALEEASRTAAAQQAELALRDQREAMLNRDAEILSHVEALGGRLGGSIDTLGRIIADISVQCSRMNEAAARARDGSAGAADISNASAQNVDHIAVSAATISDIGIEAERAVTGALQTFDEAIAQAGRSSEAFSDLDNATRQIDRVVQMIRAVAHQTNMLALNATIEAARAGEAGRGFSVVAQEIKLLSAQTSDATGQISAQLTAIQRAGRTSIESVRGMLDGLKITRDTTQGIAGTVTRQSNTATDIAMTIATAAEMAAKASRSANAIREAAELSDRCASDLLSTTTMLEAEAQTIRLEIEDLRRSLECGSAQDPAPHAASLAG</sequence>
<comment type="similarity">
    <text evidence="8">Belongs to the methyl-accepting chemotaxis (MCP) protein family.</text>
</comment>
<dbReference type="PANTHER" id="PTHR32089:SF112">
    <property type="entry name" value="LYSOZYME-LIKE PROTEIN-RELATED"/>
    <property type="match status" value="1"/>
</dbReference>
<dbReference type="GO" id="GO:0007165">
    <property type="term" value="P:signal transduction"/>
    <property type="evidence" value="ECO:0007669"/>
    <property type="project" value="UniProtKB-KW"/>
</dbReference>
<name>A0AAU7JA50_9HYPH</name>
<dbReference type="EMBL" id="CP157484">
    <property type="protein sequence ID" value="XBO37163.1"/>
    <property type="molecule type" value="Genomic_DNA"/>
</dbReference>
<keyword evidence="3" id="KW-0145">Chemotaxis</keyword>
<keyword evidence="2" id="KW-1003">Cell membrane</keyword>
<dbReference type="AlphaFoldDB" id="A0AAU7JA50"/>
<dbReference type="InterPro" id="IPR004090">
    <property type="entry name" value="Chemotax_Me-accpt_rcpt"/>
</dbReference>
<feature type="transmembrane region" description="Helical" evidence="10">
    <location>
        <begin position="286"/>
        <end position="308"/>
    </location>
</feature>
<dbReference type="SUPFAM" id="SSF58104">
    <property type="entry name" value="Methyl-accepting chemotaxis protein (MCP) signaling domain"/>
    <property type="match status" value="1"/>
</dbReference>
<protein>
    <submittedName>
        <fullName evidence="12">Methyl-accepting chemotaxis protein</fullName>
    </submittedName>
</protein>
<gene>
    <name evidence="12" type="ORF">ABEG18_15635</name>
</gene>
<comment type="subcellular location">
    <subcellularLocation>
        <location evidence="1">Cell membrane</location>
        <topology evidence="1">Multi-pass membrane protein</topology>
    </subcellularLocation>
</comment>
<dbReference type="CDD" id="cd12914">
    <property type="entry name" value="PDC1_DGC_like"/>
    <property type="match status" value="1"/>
</dbReference>
<keyword evidence="6 10" id="KW-0472">Membrane</keyword>
<evidence type="ECO:0000256" key="1">
    <source>
        <dbReference type="ARBA" id="ARBA00004651"/>
    </source>
</evidence>
<evidence type="ECO:0000256" key="2">
    <source>
        <dbReference type="ARBA" id="ARBA00022475"/>
    </source>
</evidence>
<dbReference type="Pfam" id="PF02743">
    <property type="entry name" value="dCache_1"/>
    <property type="match status" value="1"/>
</dbReference>
<dbReference type="GO" id="GO:0004888">
    <property type="term" value="F:transmembrane signaling receptor activity"/>
    <property type="evidence" value="ECO:0007669"/>
    <property type="project" value="InterPro"/>
</dbReference>
<dbReference type="PRINTS" id="PR00260">
    <property type="entry name" value="CHEMTRNSDUCR"/>
</dbReference>
<dbReference type="Gene3D" id="3.30.450.20">
    <property type="entry name" value="PAS domain"/>
    <property type="match status" value="2"/>
</dbReference>
<evidence type="ECO:0000259" key="11">
    <source>
        <dbReference type="PROSITE" id="PS50111"/>
    </source>
</evidence>
<evidence type="ECO:0000256" key="3">
    <source>
        <dbReference type="ARBA" id="ARBA00022500"/>
    </source>
</evidence>
<proteinExistence type="inferred from homology"/>
<evidence type="ECO:0000256" key="9">
    <source>
        <dbReference type="PROSITE-ProRule" id="PRU00284"/>
    </source>
</evidence>
<dbReference type="GO" id="GO:0006935">
    <property type="term" value="P:chemotaxis"/>
    <property type="evidence" value="ECO:0007669"/>
    <property type="project" value="UniProtKB-KW"/>
</dbReference>
<evidence type="ECO:0000313" key="12">
    <source>
        <dbReference type="EMBL" id="XBO37163.1"/>
    </source>
</evidence>
<organism evidence="12">
    <name type="scientific">Alsobacter sp. KACC 23698</name>
    <dbReference type="NCBI Taxonomy" id="3149229"/>
    <lineage>
        <taxon>Bacteria</taxon>
        <taxon>Pseudomonadati</taxon>
        <taxon>Pseudomonadota</taxon>
        <taxon>Alphaproteobacteria</taxon>
        <taxon>Hyphomicrobiales</taxon>
        <taxon>Alsobacteraceae</taxon>
        <taxon>Alsobacter</taxon>
    </lineage>
</organism>
<evidence type="ECO:0000256" key="8">
    <source>
        <dbReference type="ARBA" id="ARBA00029447"/>
    </source>
</evidence>
<keyword evidence="7 9" id="KW-0807">Transducer</keyword>
<dbReference type="CDD" id="cd12915">
    <property type="entry name" value="PDC2_DGC_like"/>
    <property type="match status" value="1"/>
</dbReference>
<dbReference type="PANTHER" id="PTHR32089">
    <property type="entry name" value="METHYL-ACCEPTING CHEMOTAXIS PROTEIN MCPB"/>
    <property type="match status" value="1"/>
</dbReference>
<feature type="domain" description="Methyl-accepting transducer" evidence="11">
    <location>
        <begin position="361"/>
        <end position="593"/>
    </location>
</feature>
<dbReference type="InterPro" id="IPR004089">
    <property type="entry name" value="MCPsignal_dom"/>
</dbReference>
<dbReference type="PROSITE" id="PS50111">
    <property type="entry name" value="CHEMOTAXIS_TRANSDUC_2"/>
    <property type="match status" value="1"/>
</dbReference>
<accession>A0AAU7JA50</accession>